<dbReference type="EMBL" id="WJXB01000002">
    <property type="protein sequence ID" value="MRN52486.1"/>
    <property type="molecule type" value="Genomic_DNA"/>
</dbReference>
<dbReference type="GO" id="GO:1901982">
    <property type="term" value="F:maltose binding"/>
    <property type="evidence" value="ECO:0007669"/>
    <property type="project" value="TreeGrafter"/>
</dbReference>
<keyword evidence="5" id="KW-1185">Reference proteome</keyword>
<comment type="similarity">
    <text evidence="1">Belongs to the bacterial solute-binding protein 1 family.</text>
</comment>
<comment type="caution">
    <text evidence="4">The sequence shown here is derived from an EMBL/GenBank/DDBJ whole genome shotgun (WGS) entry which is preliminary data.</text>
</comment>
<proteinExistence type="inferred from homology"/>
<dbReference type="Proteomes" id="UP000463051">
    <property type="component" value="Unassembled WGS sequence"/>
</dbReference>
<dbReference type="InterPro" id="IPR006059">
    <property type="entry name" value="SBP"/>
</dbReference>
<organism evidence="4 5">
    <name type="scientific">Paenibacillus monticola</name>
    <dbReference type="NCBI Taxonomy" id="2666075"/>
    <lineage>
        <taxon>Bacteria</taxon>
        <taxon>Bacillati</taxon>
        <taxon>Bacillota</taxon>
        <taxon>Bacilli</taxon>
        <taxon>Bacillales</taxon>
        <taxon>Paenibacillaceae</taxon>
        <taxon>Paenibacillus</taxon>
    </lineage>
</organism>
<evidence type="ECO:0000313" key="5">
    <source>
        <dbReference type="Proteomes" id="UP000463051"/>
    </source>
</evidence>
<evidence type="ECO:0000256" key="3">
    <source>
        <dbReference type="ARBA" id="ARBA00022729"/>
    </source>
</evidence>
<dbReference type="GO" id="GO:0042956">
    <property type="term" value="P:maltodextrin transmembrane transport"/>
    <property type="evidence" value="ECO:0007669"/>
    <property type="project" value="TreeGrafter"/>
</dbReference>
<gene>
    <name evidence="4" type="ORF">GJB61_05685</name>
</gene>
<sequence>MKITFRSVIAILLTSVMIFTIVGCGGNETKVVNDDEQITLNFIWWGKPARKEITLKVIEMFEKENPNIKIKTEDYSTTSAVATKLAMDTADQTTPDLIQADYGFIFNYITHDLIEPLDPFIESKVLELTDVDKAFLASGQYKGLQYGIPMGTNALGMAYDPALFEQYGIEPLQNGYTEEHLYQTMKLLKEKVETPDFYPLDKMIDLSYWLRTKGESFYNKEGTGLGYTDKAMIEYLSLLKKWLDEGLLKPNTVVADEKNPLATGKTAFLQSVSNQMVSMGEEADRTLKIINLPTSEGAKEGNFIKPSMFIAVSSYSEHKEAAAKFISFITNNKEANDILRGDRGVPIATKVAAQLSNQSNEQGKEQYSFMSYIAKHSSPIDPPAPLADGVVQNALQIILNSLYSGSITPEKAASSFRVEAEQILGQGAGSK</sequence>
<evidence type="ECO:0000313" key="4">
    <source>
        <dbReference type="EMBL" id="MRN52486.1"/>
    </source>
</evidence>
<dbReference type="Pfam" id="PF01547">
    <property type="entry name" value="SBP_bac_1"/>
    <property type="match status" value="1"/>
</dbReference>
<dbReference type="SUPFAM" id="SSF53850">
    <property type="entry name" value="Periplasmic binding protein-like II"/>
    <property type="match status" value="1"/>
</dbReference>
<name>A0A7X2H2R3_9BACL</name>
<protein>
    <submittedName>
        <fullName evidence="4">Extracellular solute-binding protein</fullName>
    </submittedName>
</protein>
<dbReference type="PANTHER" id="PTHR30061:SF50">
    <property type="entry name" value="MALTOSE_MALTODEXTRIN-BINDING PERIPLASMIC PROTEIN"/>
    <property type="match status" value="1"/>
</dbReference>
<dbReference type="PROSITE" id="PS51257">
    <property type="entry name" value="PROKAR_LIPOPROTEIN"/>
    <property type="match status" value="1"/>
</dbReference>
<keyword evidence="3" id="KW-0732">Signal</keyword>
<evidence type="ECO:0000256" key="1">
    <source>
        <dbReference type="ARBA" id="ARBA00008520"/>
    </source>
</evidence>
<evidence type="ECO:0000256" key="2">
    <source>
        <dbReference type="ARBA" id="ARBA00022448"/>
    </source>
</evidence>
<dbReference type="GO" id="GO:0055052">
    <property type="term" value="C:ATP-binding cassette (ABC) transporter complex, substrate-binding subunit-containing"/>
    <property type="evidence" value="ECO:0007669"/>
    <property type="project" value="TreeGrafter"/>
</dbReference>
<accession>A0A7X2H2R3</accession>
<dbReference type="GO" id="GO:0015768">
    <property type="term" value="P:maltose transport"/>
    <property type="evidence" value="ECO:0007669"/>
    <property type="project" value="TreeGrafter"/>
</dbReference>
<dbReference type="RefSeq" id="WP_154117501.1">
    <property type="nucleotide sequence ID" value="NZ_WJXB01000002.1"/>
</dbReference>
<reference evidence="4 5" key="1">
    <citation type="submission" date="2019-11" db="EMBL/GenBank/DDBJ databases">
        <title>Paenibacillus monticola sp. nov., a novel PGPR strain isolated from mountain sample in China.</title>
        <authorList>
            <person name="Zhao Q."/>
            <person name="Li H.-P."/>
            <person name="Zhang J.-L."/>
        </authorList>
    </citation>
    <scope>NUCLEOTIDE SEQUENCE [LARGE SCALE GENOMIC DNA]</scope>
    <source>
        <strain evidence="4 5">LC-T2</strain>
    </source>
</reference>
<keyword evidence="2" id="KW-0813">Transport</keyword>
<dbReference type="Gene3D" id="3.40.190.10">
    <property type="entry name" value="Periplasmic binding protein-like II"/>
    <property type="match status" value="2"/>
</dbReference>
<dbReference type="AlphaFoldDB" id="A0A7X2H2R3"/>
<dbReference type="PANTHER" id="PTHR30061">
    <property type="entry name" value="MALTOSE-BINDING PERIPLASMIC PROTEIN"/>
    <property type="match status" value="1"/>
</dbReference>